<reference evidence="5 6" key="1">
    <citation type="journal article" date="2010" name="Nature">
        <title>Genome sequencing and analysis of the model grass Brachypodium distachyon.</title>
        <authorList>
            <consortium name="International Brachypodium Initiative"/>
        </authorList>
    </citation>
    <scope>NUCLEOTIDE SEQUENCE [LARGE SCALE GENOMIC DNA]</scope>
    <source>
        <strain evidence="5 6">Bd21</strain>
    </source>
</reference>
<dbReference type="GO" id="GO:0000462">
    <property type="term" value="P:maturation of SSU-rRNA from tricistronic rRNA transcript (SSU-rRNA, 5.8S rRNA, LSU-rRNA)"/>
    <property type="evidence" value="ECO:0000318"/>
    <property type="project" value="GO_Central"/>
</dbReference>
<dbReference type="STRING" id="15368.I1GX89"/>
<dbReference type="PANTHER" id="PTHR21250">
    <property type="entry name" value="PRE-RRNA-PROCESSING PROTEIN TSR2 HOMOLOG"/>
    <property type="match status" value="1"/>
</dbReference>
<evidence type="ECO:0000256" key="1">
    <source>
        <dbReference type="ARBA" id="ARBA00006524"/>
    </source>
</evidence>
<dbReference type="OrthoDB" id="10469247at2759"/>
<keyword evidence="2" id="KW-0698">rRNA processing</keyword>
<sequence length="204" mass="22270">MKPLGTSPSPGRLQLALLLIVLLIHRTHLLAADNLTAGAALRPPGYITCPSGDFAFGFRALDHEPSQFLLAVWFNLDLGKTSGDPALKKVVCHTKHGISSLVSIFLLKQVADQLLFIHEQCLQSNYSPIEKLKNSHVQENDVSQRRQILADDNDDDNVTSNDDDHTSTTDDEAAAAEETAVDSNPSPDADGWTVVPPRRHGRMS</sequence>
<comment type="similarity">
    <text evidence="1">Belongs to the TSR2 family.</text>
</comment>
<dbReference type="EnsemblPlants" id="KQK17644">
    <property type="protein sequence ID" value="KQK17644"/>
    <property type="gene ID" value="BRADI_1g35850v3"/>
</dbReference>
<dbReference type="HOGENOM" id="CLU_1344904_0_0_1"/>
<proteinExistence type="inferred from homology"/>
<dbReference type="InterPro" id="IPR019398">
    <property type="entry name" value="Pre-rRNA_process_TSR2"/>
</dbReference>
<dbReference type="GO" id="GO:0005634">
    <property type="term" value="C:nucleus"/>
    <property type="evidence" value="ECO:0000318"/>
    <property type="project" value="GO_Central"/>
</dbReference>
<feature type="region of interest" description="Disordered" evidence="3">
    <location>
        <begin position="148"/>
        <end position="204"/>
    </location>
</feature>
<accession>I1GX89</accession>
<evidence type="ECO:0000256" key="4">
    <source>
        <dbReference type="SAM" id="SignalP"/>
    </source>
</evidence>
<reference evidence="6" key="3">
    <citation type="submission" date="2018-08" db="UniProtKB">
        <authorList>
            <consortium name="EnsemblPlants"/>
        </authorList>
    </citation>
    <scope>IDENTIFICATION</scope>
    <source>
        <strain evidence="6">cv. Bd21</strain>
    </source>
</reference>
<evidence type="ECO:0000256" key="3">
    <source>
        <dbReference type="SAM" id="MobiDB-lite"/>
    </source>
</evidence>
<evidence type="ECO:0000313" key="7">
    <source>
        <dbReference type="Proteomes" id="UP000008810"/>
    </source>
</evidence>
<feature type="chain" id="PRO_5014094174" evidence="4">
    <location>
        <begin position="32"/>
        <end position="204"/>
    </location>
</feature>
<keyword evidence="7" id="KW-1185">Reference proteome</keyword>
<evidence type="ECO:0000313" key="5">
    <source>
        <dbReference type="EMBL" id="KQK17644.1"/>
    </source>
</evidence>
<organism evidence="5">
    <name type="scientific">Brachypodium distachyon</name>
    <name type="common">Purple false brome</name>
    <name type="synonym">Trachynia distachya</name>
    <dbReference type="NCBI Taxonomy" id="15368"/>
    <lineage>
        <taxon>Eukaryota</taxon>
        <taxon>Viridiplantae</taxon>
        <taxon>Streptophyta</taxon>
        <taxon>Embryophyta</taxon>
        <taxon>Tracheophyta</taxon>
        <taxon>Spermatophyta</taxon>
        <taxon>Magnoliopsida</taxon>
        <taxon>Liliopsida</taxon>
        <taxon>Poales</taxon>
        <taxon>Poaceae</taxon>
        <taxon>BOP clade</taxon>
        <taxon>Pooideae</taxon>
        <taxon>Stipodae</taxon>
        <taxon>Brachypodieae</taxon>
        <taxon>Brachypodium</taxon>
    </lineage>
</organism>
<feature type="signal peptide" evidence="4">
    <location>
        <begin position="1"/>
        <end position="31"/>
    </location>
</feature>
<evidence type="ECO:0000256" key="2">
    <source>
        <dbReference type="ARBA" id="ARBA00022552"/>
    </source>
</evidence>
<protein>
    <submittedName>
        <fullName evidence="5 6">Uncharacterized protein</fullName>
    </submittedName>
</protein>
<dbReference type="Gramene" id="KQK17644">
    <property type="protein sequence ID" value="KQK17644"/>
    <property type="gene ID" value="BRADI_1g35850v3"/>
</dbReference>
<reference evidence="5" key="2">
    <citation type="submission" date="2017-06" db="EMBL/GenBank/DDBJ databases">
        <title>WGS assembly of Brachypodium distachyon.</title>
        <authorList>
            <consortium name="The International Brachypodium Initiative"/>
            <person name="Lucas S."/>
            <person name="Harmon-Smith M."/>
            <person name="Lail K."/>
            <person name="Tice H."/>
            <person name="Grimwood J."/>
            <person name="Bruce D."/>
            <person name="Barry K."/>
            <person name="Shu S."/>
            <person name="Lindquist E."/>
            <person name="Wang M."/>
            <person name="Pitluck S."/>
            <person name="Vogel J.P."/>
            <person name="Garvin D.F."/>
            <person name="Mockler T.C."/>
            <person name="Schmutz J."/>
            <person name="Rokhsar D."/>
            <person name="Bevan M.W."/>
        </authorList>
    </citation>
    <scope>NUCLEOTIDE SEQUENCE</scope>
    <source>
        <strain evidence="5">Bd21</strain>
    </source>
</reference>
<dbReference type="EMBL" id="CM000880">
    <property type="protein sequence ID" value="KQK17644.1"/>
    <property type="molecule type" value="Genomic_DNA"/>
</dbReference>
<keyword evidence="4" id="KW-0732">Signal</keyword>
<dbReference type="InParanoid" id="I1GX89"/>
<name>I1GX89_BRADI</name>
<dbReference type="AlphaFoldDB" id="I1GX89"/>
<gene>
    <name evidence="5" type="ORF">BRADI_1g35850v3</name>
</gene>
<evidence type="ECO:0000313" key="6">
    <source>
        <dbReference type="EnsemblPlants" id="KQK17644"/>
    </source>
</evidence>
<dbReference type="Proteomes" id="UP000008810">
    <property type="component" value="Chromosome 1"/>
</dbReference>